<reference evidence="1" key="1">
    <citation type="submission" date="2018-02" db="EMBL/GenBank/DDBJ databases">
        <title>Rhizophora mucronata_Transcriptome.</title>
        <authorList>
            <person name="Meera S.P."/>
            <person name="Sreeshan A."/>
            <person name="Augustine A."/>
        </authorList>
    </citation>
    <scope>NUCLEOTIDE SEQUENCE</scope>
    <source>
        <tissue evidence="1">Leaf</tissue>
    </source>
</reference>
<dbReference type="AlphaFoldDB" id="A0A2P2IIP1"/>
<organism evidence="1">
    <name type="scientific">Rhizophora mucronata</name>
    <name type="common">Asiatic mangrove</name>
    <dbReference type="NCBI Taxonomy" id="61149"/>
    <lineage>
        <taxon>Eukaryota</taxon>
        <taxon>Viridiplantae</taxon>
        <taxon>Streptophyta</taxon>
        <taxon>Embryophyta</taxon>
        <taxon>Tracheophyta</taxon>
        <taxon>Spermatophyta</taxon>
        <taxon>Magnoliopsida</taxon>
        <taxon>eudicotyledons</taxon>
        <taxon>Gunneridae</taxon>
        <taxon>Pentapetalae</taxon>
        <taxon>rosids</taxon>
        <taxon>fabids</taxon>
        <taxon>Malpighiales</taxon>
        <taxon>Rhizophoraceae</taxon>
        <taxon>Rhizophora</taxon>
    </lineage>
</organism>
<protein>
    <submittedName>
        <fullName evidence="1">Uncharacterized protein</fullName>
    </submittedName>
</protein>
<dbReference type="EMBL" id="GGEC01000611">
    <property type="protein sequence ID" value="MBW81094.1"/>
    <property type="molecule type" value="Transcribed_RNA"/>
</dbReference>
<accession>A0A2P2IIP1</accession>
<sequence length="38" mass="4374">MLMYVTCCYVISKLSAFCASVFLPKWNNNMLLGMTSRH</sequence>
<name>A0A2P2IIP1_RHIMU</name>
<evidence type="ECO:0000313" key="1">
    <source>
        <dbReference type="EMBL" id="MBW81094.1"/>
    </source>
</evidence>
<proteinExistence type="predicted"/>